<dbReference type="Proteomes" id="UP001500469">
    <property type="component" value="Unassembled WGS sequence"/>
</dbReference>
<reference evidence="1 2" key="1">
    <citation type="journal article" date="2019" name="Int. J. Syst. Evol. Microbiol.">
        <title>The Global Catalogue of Microorganisms (GCM) 10K type strain sequencing project: providing services to taxonomists for standard genome sequencing and annotation.</title>
        <authorList>
            <consortium name="The Broad Institute Genomics Platform"/>
            <consortium name="The Broad Institute Genome Sequencing Center for Infectious Disease"/>
            <person name="Wu L."/>
            <person name="Ma J."/>
        </authorList>
    </citation>
    <scope>NUCLEOTIDE SEQUENCE [LARGE SCALE GENOMIC DNA]</scope>
    <source>
        <strain evidence="1 2">JCM 16112</strain>
    </source>
</reference>
<dbReference type="EMBL" id="BAAAFI010000046">
    <property type="protein sequence ID" value="GAA0880767.1"/>
    <property type="molecule type" value="Genomic_DNA"/>
</dbReference>
<name>A0ABN1N4E3_9BACT</name>
<organism evidence="1 2">
    <name type="scientific">Algoriphagus jejuensis</name>
    <dbReference type="NCBI Taxonomy" id="419934"/>
    <lineage>
        <taxon>Bacteria</taxon>
        <taxon>Pseudomonadati</taxon>
        <taxon>Bacteroidota</taxon>
        <taxon>Cytophagia</taxon>
        <taxon>Cytophagales</taxon>
        <taxon>Cyclobacteriaceae</taxon>
        <taxon>Algoriphagus</taxon>
    </lineage>
</organism>
<dbReference type="RefSeq" id="WP_343854294.1">
    <property type="nucleotide sequence ID" value="NZ_BAAAFI010000046.1"/>
</dbReference>
<accession>A0ABN1N4E3</accession>
<evidence type="ECO:0000313" key="2">
    <source>
        <dbReference type="Proteomes" id="UP001500469"/>
    </source>
</evidence>
<evidence type="ECO:0000313" key="1">
    <source>
        <dbReference type="EMBL" id="GAA0880767.1"/>
    </source>
</evidence>
<comment type="caution">
    <text evidence="1">The sequence shown here is derived from an EMBL/GenBank/DDBJ whole genome shotgun (WGS) entry which is preliminary data.</text>
</comment>
<keyword evidence="2" id="KW-1185">Reference proteome</keyword>
<proteinExistence type="predicted"/>
<gene>
    <name evidence="1" type="ORF">GCM10009119_37370</name>
</gene>
<protein>
    <recommendedName>
        <fullName evidence="3">GyrI-like small molecule binding protein</fullName>
    </recommendedName>
</protein>
<evidence type="ECO:0008006" key="3">
    <source>
        <dbReference type="Google" id="ProtNLM"/>
    </source>
</evidence>
<sequence>MKKIAIAFTILLAIGALGYGIFNYLGGNNPIRIELVEDSPVTLTGKTYRGTPQDKKLKETFQFIESRMALSPGTKIHTIYYLEPAGKLDTMEVFIGLDLPFATEKLESKTFPETRFLRATIHGNKWVMPHPETVKASLEGYAKENNLKLSGVFIDKIVSDEEVQVLAPIQ</sequence>